<dbReference type="InterPro" id="IPR003959">
    <property type="entry name" value="ATPase_AAA_core"/>
</dbReference>
<evidence type="ECO:0000256" key="6">
    <source>
        <dbReference type="SAM" id="MobiDB-lite"/>
    </source>
</evidence>
<dbReference type="GO" id="GO:0016887">
    <property type="term" value="F:ATP hydrolysis activity"/>
    <property type="evidence" value="ECO:0007669"/>
    <property type="project" value="InterPro"/>
</dbReference>
<proteinExistence type="inferred from homology"/>
<dbReference type="InterPro" id="IPR041569">
    <property type="entry name" value="AAA_lid_3"/>
</dbReference>
<dbReference type="FunFam" id="3.40.50.300:FF:000061">
    <property type="entry name" value="ATPase family, AAA domain-containing 2"/>
    <property type="match status" value="1"/>
</dbReference>
<dbReference type="GO" id="GO:0003682">
    <property type="term" value="F:chromatin binding"/>
    <property type="evidence" value="ECO:0007669"/>
    <property type="project" value="TreeGrafter"/>
</dbReference>
<dbReference type="GO" id="GO:0006334">
    <property type="term" value="P:nucleosome assembly"/>
    <property type="evidence" value="ECO:0007669"/>
    <property type="project" value="TreeGrafter"/>
</dbReference>
<evidence type="ECO:0000256" key="4">
    <source>
        <dbReference type="ARBA" id="ARBA00023117"/>
    </source>
</evidence>
<dbReference type="PROSITE" id="PS00674">
    <property type="entry name" value="AAA"/>
    <property type="match status" value="1"/>
</dbReference>
<feature type="domain" description="AAA+ ATPase" evidence="7">
    <location>
        <begin position="55"/>
        <end position="196"/>
    </location>
</feature>
<dbReference type="InterPro" id="IPR003960">
    <property type="entry name" value="ATPase_AAA_CS"/>
</dbReference>
<keyword evidence="2 5" id="KW-0547">Nucleotide-binding</keyword>
<protein>
    <submittedName>
        <fullName evidence="8">ATAD2 protein</fullName>
    </submittedName>
</protein>
<keyword evidence="3 5" id="KW-0067">ATP-binding</keyword>
<dbReference type="FunFam" id="1.10.8.60:FF:000016">
    <property type="entry name" value="ATPase family AAA domain-containing protein 2B"/>
    <property type="match status" value="1"/>
</dbReference>
<evidence type="ECO:0000256" key="1">
    <source>
        <dbReference type="ARBA" id="ARBA00006914"/>
    </source>
</evidence>
<feature type="non-terminal residue" evidence="8">
    <location>
        <position position="1"/>
    </location>
</feature>
<dbReference type="GO" id="GO:0045815">
    <property type="term" value="P:transcription initiation-coupled chromatin remodeling"/>
    <property type="evidence" value="ECO:0007669"/>
    <property type="project" value="TreeGrafter"/>
</dbReference>
<feature type="region of interest" description="Disordered" evidence="6">
    <location>
        <begin position="334"/>
        <end position="354"/>
    </location>
</feature>
<name>A0A7K4UH14_9SYLV</name>
<dbReference type="InterPro" id="IPR045199">
    <property type="entry name" value="ATAD2-like"/>
</dbReference>
<dbReference type="Proteomes" id="UP000580691">
    <property type="component" value="Unassembled WGS sequence"/>
</dbReference>
<evidence type="ECO:0000259" key="7">
    <source>
        <dbReference type="SMART" id="SM00382"/>
    </source>
</evidence>
<evidence type="ECO:0000256" key="5">
    <source>
        <dbReference type="RuleBase" id="RU003651"/>
    </source>
</evidence>
<evidence type="ECO:0000313" key="9">
    <source>
        <dbReference type="Proteomes" id="UP000580691"/>
    </source>
</evidence>
<dbReference type="Gene3D" id="3.40.50.300">
    <property type="entry name" value="P-loop containing nucleotide triphosphate hydrolases"/>
    <property type="match status" value="1"/>
</dbReference>
<dbReference type="SUPFAM" id="SSF52540">
    <property type="entry name" value="P-loop containing nucleoside triphosphate hydrolases"/>
    <property type="match status" value="2"/>
</dbReference>
<organism evidence="8 9">
    <name type="scientific">Sinosuthora webbiana</name>
    <dbReference type="NCBI Taxonomy" id="337173"/>
    <lineage>
        <taxon>Eukaryota</taxon>
        <taxon>Metazoa</taxon>
        <taxon>Chordata</taxon>
        <taxon>Craniata</taxon>
        <taxon>Vertebrata</taxon>
        <taxon>Euteleostomi</taxon>
        <taxon>Archelosauria</taxon>
        <taxon>Archosauria</taxon>
        <taxon>Dinosauria</taxon>
        <taxon>Saurischia</taxon>
        <taxon>Theropoda</taxon>
        <taxon>Coelurosauria</taxon>
        <taxon>Aves</taxon>
        <taxon>Neognathae</taxon>
        <taxon>Neoaves</taxon>
        <taxon>Telluraves</taxon>
        <taxon>Australaves</taxon>
        <taxon>Passeriformes</taxon>
        <taxon>Sylvioidea</taxon>
        <taxon>Sylviidae</taxon>
        <taxon>Sinosuthora</taxon>
    </lineage>
</organism>
<feature type="non-terminal residue" evidence="8">
    <location>
        <position position="549"/>
    </location>
</feature>
<evidence type="ECO:0000256" key="3">
    <source>
        <dbReference type="ARBA" id="ARBA00022840"/>
    </source>
</evidence>
<dbReference type="OrthoDB" id="5421at2759"/>
<dbReference type="EMBL" id="VXBN01012748">
    <property type="protein sequence ID" value="NWR09030.1"/>
    <property type="molecule type" value="Genomic_DNA"/>
</dbReference>
<dbReference type="GO" id="GO:0006337">
    <property type="term" value="P:nucleosome disassembly"/>
    <property type="evidence" value="ECO:0007669"/>
    <property type="project" value="TreeGrafter"/>
</dbReference>
<dbReference type="InterPro" id="IPR027417">
    <property type="entry name" value="P-loop_NTPase"/>
</dbReference>
<keyword evidence="9" id="KW-1185">Reference proteome</keyword>
<dbReference type="GO" id="GO:0005634">
    <property type="term" value="C:nucleus"/>
    <property type="evidence" value="ECO:0007669"/>
    <property type="project" value="TreeGrafter"/>
</dbReference>
<dbReference type="PANTHER" id="PTHR23069">
    <property type="entry name" value="AAA DOMAIN-CONTAINING"/>
    <property type="match status" value="1"/>
</dbReference>
<dbReference type="SMART" id="SM00382">
    <property type="entry name" value="AAA"/>
    <property type="match status" value="1"/>
</dbReference>
<reference evidence="8 9" key="1">
    <citation type="submission" date="2019-09" db="EMBL/GenBank/DDBJ databases">
        <title>Bird 10,000 Genomes (B10K) Project - Family phase.</title>
        <authorList>
            <person name="Zhang G."/>
        </authorList>
    </citation>
    <scope>NUCLEOTIDE SEQUENCE [LARGE SCALE GENOMIC DNA]</scope>
    <source>
        <strain evidence="8">B10K-DU-002-08</strain>
        <tissue evidence="8">Muscle</tissue>
    </source>
</reference>
<dbReference type="Pfam" id="PF00004">
    <property type="entry name" value="AAA"/>
    <property type="match status" value="1"/>
</dbReference>
<sequence length="549" mass="62112">MKIGGDLAGVEQMQIDGSVQFDGVGGLSDHISSLKEMVIFPLLYPEIFERLKIEPPRGCLFYGPPGTGKTLLARALANECSQGHMRVTFFMRKGAECLSKWIGESERQLRLLFEQAYQMRPSIIFFDEIDALAPVRSDKQDQIHSSVVGTLLALMDGLASRGEVVVIGATNRLDSIDPALRRPGRFEREFRFSLPNKEARKEIFKIHTRDWTLKPLDKFLEELAEKCVGYCGADIKALCAETGLCALRHRYPQLYESRERLQINMDSIKIKANDFSMAMQKTVPASRRVVPSSGQALSAILKPLLENTLERILKTLQRVFPHAELALKKDQQRGNYVVDSDEESPSISEEKLTHKAPDQKKAEFRTFSRYVCPCYGFVFKTAENPRDQPTSYRPRFLLIEEPGSGQASDLAAAVIHSLEKFPIYTLDTPTLFASISPDETCVQLMREAQRSAPSIIYVPQIPLWWETVGPTLRSVFTTLLQNIPRFTPVLLLATSNVQLSDLPEEVKALFNNEYEEVFRIPRPTLAERRHFFEDLVMKQAAQPPALKTN</sequence>
<evidence type="ECO:0000313" key="8">
    <source>
        <dbReference type="EMBL" id="NWR09030.1"/>
    </source>
</evidence>
<comment type="caution">
    <text evidence="8">The sequence shown here is derived from an EMBL/GenBank/DDBJ whole genome shotgun (WGS) entry which is preliminary data.</text>
</comment>
<dbReference type="GO" id="GO:0042393">
    <property type="term" value="F:histone binding"/>
    <property type="evidence" value="ECO:0007669"/>
    <property type="project" value="TreeGrafter"/>
</dbReference>
<dbReference type="AlphaFoldDB" id="A0A7K4UH14"/>
<dbReference type="GO" id="GO:0005524">
    <property type="term" value="F:ATP binding"/>
    <property type="evidence" value="ECO:0007669"/>
    <property type="project" value="UniProtKB-KW"/>
</dbReference>
<dbReference type="InterPro" id="IPR003593">
    <property type="entry name" value="AAA+_ATPase"/>
</dbReference>
<dbReference type="FunFam" id="3.40.50.300:FF:000734">
    <property type="entry name" value="ATPase family, AAA domain containing 2"/>
    <property type="match status" value="1"/>
</dbReference>
<dbReference type="PANTHER" id="PTHR23069:SF4">
    <property type="entry name" value="ATPASE FAMILY AAA DOMAIN-CONTAINING PROTEIN 2"/>
    <property type="match status" value="1"/>
</dbReference>
<accession>A0A7K4UH14</accession>
<dbReference type="Pfam" id="PF17862">
    <property type="entry name" value="AAA_lid_3"/>
    <property type="match status" value="1"/>
</dbReference>
<evidence type="ECO:0000256" key="2">
    <source>
        <dbReference type="ARBA" id="ARBA00022741"/>
    </source>
</evidence>
<gene>
    <name evidence="8" type="primary">Atad2_1</name>
    <name evidence="8" type="ORF">SINWEB_R12336</name>
</gene>
<dbReference type="Gene3D" id="1.10.8.60">
    <property type="match status" value="1"/>
</dbReference>
<keyword evidence="4" id="KW-0103">Bromodomain</keyword>
<comment type="similarity">
    <text evidence="1 5">Belongs to the AAA ATPase family.</text>
</comment>